<evidence type="ECO:0000256" key="4">
    <source>
        <dbReference type="ARBA" id="ARBA00022989"/>
    </source>
</evidence>
<reference evidence="9 10" key="1">
    <citation type="submission" date="2023-07" db="EMBL/GenBank/DDBJ databases">
        <title>Genomic Encyclopedia of Type Strains, Phase IV (KMG-IV): sequencing the most valuable type-strain genomes for metagenomic binning, comparative biology and taxonomic classification.</title>
        <authorList>
            <person name="Goeker M."/>
        </authorList>
    </citation>
    <scope>NUCLEOTIDE SEQUENCE [LARGE SCALE GENOMIC DNA]</scope>
    <source>
        <strain evidence="9 10">DSM 17740</strain>
    </source>
</reference>
<accession>A0ABU0CP98</accession>
<proteinExistence type="predicted"/>
<dbReference type="PROSITE" id="PS51849">
    <property type="entry name" value="RSGI_N"/>
    <property type="match status" value="1"/>
</dbReference>
<evidence type="ECO:0000313" key="10">
    <source>
        <dbReference type="Proteomes" id="UP001232445"/>
    </source>
</evidence>
<dbReference type="InterPro" id="IPR024449">
    <property type="entry name" value="Anti-sigma_RsgI_N"/>
</dbReference>
<keyword evidence="2" id="KW-1003">Cell membrane</keyword>
<keyword evidence="3 7" id="KW-0812">Transmembrane</keyword>
<comment type="caution">
    <text evidence="9">The sequence shown here is derived from an EMBL/GenBank/DDBJ whole genome shotgun (WGS) entry which is preliminary data.</text>
</comment>
<evidence type="ECO:0000256" key="6">
    <source>
        <dbReference type="SAM" id="MobiDB-lite"/>
    </source>
</evidence>
<gene>
    <name evidence="9" type="ORF">J2S00_001029</name>
</gene>
<feature type="domain" description="RsgI N-terminal anti-sigma" evidence="8">
    <location>
        <begin position="2"/>
        <end position="51"/>
    </location>
</feature>
<feature type="region of interest" description="Disordered" evidence="6">
    <location>
        <begin position="295"/>
        <end position="452"/>
    </location>
</feature>
<feature type="compositionally biased region" description="Basic and acidic residues" evidence="6">
    <location>
        <begin position="399"/>
        <end position="435"/>
    </location>
</feature>
<feature type="compositionally biased region" description="Polar residues" evidence="6">
    <location>
        <begin position="304"/>
        <end position="330"/>
    </location>
</feature>
<evidence type="ECO:0000256" key="3">
    <source>
        <dbReference type="ARBA" id="ARBA00022692"/>
    </source>
</evidence>
<organism evidence="9 10">
    <name type="scientific">Caldalkalibacillus uzonensis</name>
    <dbReference type="NCBI Taxonomy" id="353224"/>
    <lineage>
        <taxon>Bacteria</taxon>
        <taxon>Bacillati</taxon>
        <taxon>Bacillota</taxon>
        <taxon>Bacilli</taxon>
        <taxon>Bacillales</taxon>
        <taxon>Bacillaceae</taxon>
        <taxon>Caldalkalibacillus</taxon>
    </lineage>
</organism>
<feature type="compositionally biased region" description="Basic and acidic residues" evidence="6">
    <location>
        <begin position="337"/>
        <end position="348"/>
    </location>
</feature>
<feature type="transmembrane region" description="Helical" evidence="7">
    <location>
        <begin position="60"/>
        <end position="80"/>
    </location>
</feature>
<name>A0ABU0CP98_9BACI</name>
<dbReference type="Proteomes" id="UP001232445">
    <property type="component" value="Unassembled WGS sequence"/>
</dbReference>
<dbReference type="RefSeq" id="WP_307336287.1">
    <property type="nucleotide sequence ID" value="NZ_JAUSUQ010000003.1"/>
</dbReference>
<evidence type="ECO:0000256" key="1">
    <source>
        <dbReference type="ARBA" id="ARBA00004162"/>
    </source>
</evidence>
<evidence type="ECO:0000256" key="7">
    <source>
        <dbReference type="SAM" id="Phobius"/>
    </source>
</evidence>
<evidence type="ECO:0000259" key="8">
    <source>
        <dbReference type="PROSITE" id="PS51849"/>
    </source>
</evidence>
<evidence type="ECO:0000256" key="5">
    <source>
        <dbReference type="ARBA" id="ARBA00023136"/>
    </source>
</evidence>
<evidence type="ECO:0000313" key="9">
    <source>
        <dbReference type="EMBL" id="MDQ0338245.1"/>
    </source>
</evidence>
<keyword evidence="4 7" id="KW-1133">Transmembrane helix</keyword>
<sequence>MAKGIVLEIKETEAIVMTNEGTFHAIRKRKEERIQIGDEVELPASEMVDRPIKRRFHIPTIALVASCLILFLTLIGYMALGPDHTAVAYVHLDLNPSVEMSVNKSMEVLTLKGLNPEGQRLVEYMEDWSHRSLHNVIVNMLIMAQDQGYLQDVTDVLVTTSAVGDRDILDYEPQIVTALLEAEAQLIQSDSFYMGPSIREEQFNEKEIELTSVSASNNDSQSDQSYQGRYLIFYQVNTNQDIRRKAQDVGLSPGKYMIYLYALEQKLDLDLEDIQERSVSELARDLGGLGQVLSRSLSEAEPQGESNKQTEQPQPHTNGQNKPQKNNFAPDNTLPEKMNDQDAPGGKEEIEEEELERKESISSRGNGELVSAHLSKKRNEFPPNGQDKMMLRPVQSDRANSESRSEKKNDDKPKERKQPGQIKEQHNKEKSDIKKKNNIFQQPSTKEPRSAVEANYLFCAQI</sequence>
<comment type="subcellular location">
    <subcellularLocation>
        <location evidence="1">Cell membrane</location>
        <topology evidence="1">Single-pass membrane protein</topology>
    </subcellularLocation>
</comment>
<dbReference type="InterPro" id="IPR055431">
    <property type="entry name" value="RsgI_M"/>
</dbReference>
<dbReference type="Pfam" id="PF12791">
    <property type="entry name" value="RsgI_N"/>
    <property type="match status" value="1"/>
</dbReference>
<keyword evidence="5 7" id="KW-0472">Membrane</keyword>
<dbReference type="EMBL" id="JAUSUQ010000003">
    <property type="protein sequence ID" value="MDQ0338245.1"/>
    <property type="molecule type" value="Genomic_DNA"/>
</dbReference>
<keyword evidence="10" id="KW-1185">Reference proteome</keyword>
<dbReference type="Pfam" id="PF23750">
    <property type="entry name" value="RsgI_M"/>
    <property type="match status" value="1"/>
</dbReference>
<protein>
    <recommendedName>
        <fullName evidence="8">RsgI N-terminal anti-sigma domain-containing protein</fullName>
    </recommendedName>
</protein>
<evidence type="ECO:0000256" key="2">
    <source>
        <dbReference type="ARBA" id="ARBA00022475"/>
    </source>
</evidence>